<evidence type="ECO:0000259" key="3">
    <source>
        <dbReference type="Pfam" id="PF01055"/>
    </source>
</evidence>
<dbReference type="InterPro" id="IPR000322">
    <property type="entry name" value="Glyco_hydro_31_TIM"/>
</dbReference>
<dbReference type="InterPro" id="IPR013780">
    <property type="entry name" value="Glyco_hydro_b"/>
</dbReference>
<dbReference type="Gene3D" id="3.20.20.80">
    <property type="entry name" value="Glycosidases"/>
    <property type="match status" value="1"/>
</dbReference>
<dbReference type="Proteomes" id="UP000612361">
    <property type="component" value="Unassembled WGS sequence"/>
</dbReference>
<evidence type="ECO:0000256" key="2">
    <source>
        <dbReference type="RuleBase" id="RU361185"/>
    </source>
</evidence>
<evidence type="ECO:0000259" key="6">
    <source>
        <dbReference type="Pfam" id="PF21365"/>
    </source>
</evidence>
<dbReference type="Pfam" id="PF01055">
    <property type="entry name" value="Glyco_hydro_31_2nd"/>
    <property type="match status" value="1"/>
</dbReference>
<comment type="caution">
    <text evidence="7">The sequence shown here is derived from an EMBL/GenBank/DDBJ whole genome shotgun (WGS) entry which is preliminary data.</text>
</comment>
<sequence>MMNFAFSNQSTNHRIVTSGRQPRSVYAVWGSALLAAAIAPAVCAQNTQRSVQDVVQKESVLELRLNDGVVQFRPYAANLIETSFLPQGAAAPQSSHAVVMKPLQVPVRLRQDKEQIEFRAGDMLLKISKSPYQVSYFYKDRPLLSEQQGFHQAGAAQVVDFNISQNEVLYGAGARALGMNRRGHRLPLYNRAHYGYEERSEQMNFSMPLVYSSKLYGIHFDNASTGFLDLDSQKNNRLAFEANGGRQTYQIFAADQWENLVATYTTLTGKQPLPARWILGNFASRFGYHTEQEARTIVQQYKTEAIPLDAIIFDLFWFGKEVKGTMGNLAFDRDSFPQPEKMMADFAKQGVKTILITEPFILTTSKRWKEATEQRILATDTQGKAATYDFYFGHTGLIDVFDPVAKDWFWNIYAGLKKQGVSGWWGDLGEPEVHPSHVQHKTGSADQVHNIYGHEWAKLIAQGYQKHYPNERPFILMRAGYSGSQHYGMIPWSGDVNRTWGGLRSQPEIALQMGMQGMAYMHSDLGGFAGANLDDELYARWLQYGVFQPVFRPHAQEDVASEPVLRSAQAKALAKAAIELRYQLLPYNYTQSFLNHQRGLPLMRPLFFAEPANPALLDDASSYFWGNDFLVHPVLQSGQQQAEIYFPKNGPWLDFHTGQRYAAGSRAAVSLQADRIPVFVRAGAWIPQAQGLQNTTQFDVSKLDLHYYYDEEQTLSEGMLYDDDGLTANAYESRAYAIMRFRAQKQQALQSRQKQLTLSFDHEYGKQYVAKDRNWRLVVHQIKQRPQSVKLNQQDIPFTWDAQKQELSLDLAWKARQQLRMQVLWADTEK</sequence>
<keyword evidence="8" id="KW-1185">Reference proteome</keyword>
<dbReference type="GO" id="GO:0005975">
    <property type="term" value="P:carbohydrate metabolic process"/>
    <property type="evidence" value="ECO:0007669"/>
    <property type="project" value="InterPro"/>
</dbReference>
<dbReference type="Pfam" id="PF13802">
    <property type="entry name" value="Gal_mutarotas_2"/>
    <property type="match status" value="1"/>
</dbReference>
<dbReference type="InterPro" id="IPR051816">
    <property type="entry name" value="Glycosyl_Hydrolase_31"/>
</dbReference>
<evidence type="ECO:0000256" key="1">
    <source>
        <dbReference type="ARBA" id="ARBA00007806"/>
    </source>
</evidence>
<feature type="domain" description="DUF5110" evidence="5">
    <location>
        <begin position="703"/>
        <end position="781"/>
    </location>
</feature>
<dbReference type="Gene3D" id="2.60.40.1180">
    <property type="entry name" value="Golgi alpha-mannosidase II"/>
    <property type="match status" value="2"/>
</dbReference>
<name>A0A923I6S6_9BURK</name>
<dbReference type="SUPFAM" id="SSF74650">
    <property type="entry name" value="Galactose mutarotase-like"/>
    <property type="match status" value="1"/>
</dbReference>
<dbReference type="InterPro" id="IPR017853">
    <property type="entry name" value="GH"/>
</dbReference>
<dbReference type="InterPro" id="IPR048395">
    <property type="entry name" value="Glyco_hydro_31_C"/>
</dbReference>
<dbReference type="SUPFAM" id="SSF51011">
    <property type="entry name" value="Glycosyl hydrolase domain"/>
    <property type="match status" value="1"/>
</dbReference>
<evidence type="ECO:0000259" key="4">
    <source>
        <dbReference type="Pfam" id="PF13802"/>
    </source>
</evidence>
<reference evidence="7" key="1">
    <citation type="submission" date="2020-08" db="EMBL/GenBank/DDBJ databases">
        <title>Novel species isolated from subtropical streams in China.</title>
        <authorList>
            <person name="Lu H."/>
        </authorList>
    </citation>
    <scope>NUCLEOTIDE SEQUENCE</scope>
    <source>
        <strain evidence="7">CY7W</strain>
    </source>
</reference>
<dbReference type="PANTHER" id="PTHR43863:SF2">
    <property type="entry name" value="MALTASE-GLUCOAMYLASE"/>
    <property type="match status" value="1"/>
</dbReference>
<evidence type="ECO:0000313" key="7">
    <source>
        <dbReference type="EMBL" id="MBC3937194.1"/>
    </source>
</evidence>
<keyword evidence="2" id="KW-0378">Hydrolase</keyword>
<dbReference type="InterPro" id="IPR011013">
    <property type="entry name" value="Gal_mutarotase_sf_dom"/>
</dbReference>
<dbReference type="SUPFAM" id="SSF51445">
    <property type="entry name" value="(Trans)glycosidases"/>
    <property type="match status" value="1"/>
</dbReference>
<dbReference type="Gene3D" id="2.60.40.1760">
    <property type="entry name" value="glycosyl hydrolase (family 31)"/>
    <property type="match status" value="1"/>
</dbReference>
<evidence type="ECO:0000259" key="5">
    <source>
        <dbReference type="Pfam" id="PF17137"/>
    </source>
</evidence>
<dbReference type="AlphaFoldDB" id="A0A923I6S6"/>
<protein>
    <submittedName>
        <fullName evidence="7">DUF4968 domain-containing protein</fullName>
    </submittedName>
</protein>
<dbReference type="Pfam" id="PF17137">
    <property type="entry name" value="DUF5110"/>
    <property type="match status" value="1"/>
</dbReference>
<dbReference type="Pfam" id="PF21365">
    <property type="entry name" value="Glyco_hydro_31_3rd"/>
    <property type="match status" value="1"/>
</dbReference>
<dbReference type="InterPro" id="IPR025887">
    <property type="entry name" value="Glyco_hydro_31_N_dom"/>
</dbReference>
<accession>A0A923I6S6</accession>
<proteinExistence type="inferred from homology"/>
<feature type="domain" description="Glycoside hydrolase family 31 TIM barrel" evidence="3">
    <location>
        <begin position="272"/>
        <end position="591"/>
    </location>
</feature>
<evidence type="ECO:0000313" key="8">
    <source>
        <dbReference type="Proteomes" id="UP000612361"/>
    </source>
</evidence>
<gene>
    <name evidence="7" type="ORF">H8K47_17690</name>
</gene>
<feature type="domain" description="Glycoside hydrolase family 31 N-terminal" evidence="4">
    <location>
        <begin position="70"/>
        <end position="229"/>
    </location>
</feature>
<dbReference type="GO" id="GO:0030246">
    <property type="term" value="F:carbohydrate binding"/>
    <property type="evidence" value="ECO:0007669"/>
    <property type="project" value="InterPro"/>
</dbReference>
<dbReference type="PANTHER" id="PTHR43863">
    <property type="entry name" value="HYDROLASE, PUTATIVE (AFU_ORTHOLOGUE AFUA_1G03140)-RELATED"/>
    <property type="match status" value="1"/>
</dbReference>
<keyword evidence="2" id="KW-0326">Glycosidase</keyword>
<dbReference type="InterPro" id="IPR033403">
    <property type="entry name" value="DUF5110"/>
</dbReference>
<dbReference type="CDD" id="cd14752">
    <property type="entry name" value="GH31_N"/>
    <property type="match status" value="1"/>
</dbReference>
<organism evidence="7 8">
    <name type="scientific">Undibacterium rugosum</name>
    <dbReference type="NCBI Taxonomy" id="2762291"/>
    <lineage>
        <taxon>Bacteria</taxon>
        <taxon>Pseudomonadati</taxon>
        <taxon>Pseudomonadota</taxon>
        <taxon>Betaproteobacteria</taxon>
        <taxon>Burkholderiales</taxon>
        <taxon>Oxalobacteraceae</taxon>
        <taxon>Undibacterium</taxon>
    </lineage>
</organism>
<feature type="domain" description="Glycosyl hydrolase family 31 C-terminal" evidence="6">
    <location>
        <begin position="599"/>
        <end position="684"/>
    </location>
</feature>
<comment type="similarity">
    <text evidence="1 2">Belongs to the glycosyl hydrolase 31 family.</text>
</comment>
<dbReference type="RefSeq" id="WP_186882677.1">
    <property type="nucleotide sequence ID" value="NZ_JACOGG010000036.1"/>
</dbReference>
<dbReference type="GO" id="GO:0004553">
    <property type="term" value="F:hydrolase activity, hydrolyzing O-glycosyl compounds"/>
    <property type="evidence" value="ECO:0007669"/>
    <property type="project" value="InterPro"/>
</dbReference>
<dbReference type="EMBL" id="JACOGG010000036">
    <property type="protein sequence ID" value="MBC3937194.1"/>
    <property type="molecule type" value="Genomic_DNA"/>
</dbReference>